<dbReference type="SUPFAM" id="SSF51905">
    <property type="entry name" value="FAD/NAD(P)-binding domain"/>
    <property type="match status" value="1"/>
</dbReference>
<dbReference type="InterPro" id="IPR036188">
    <property type="entry name" value="FAD/NAD-bd_sf"/>
</dbReference>
<reference evidence="2 3" key="1">
    <citation type="submission" date="2023-02" db="EMBL/GenBank/DDBJ databases">
        <title>Genome sequence of Sphingomonas naphthae.</title>
        <authorList>
            <person name="Kim S."/>
            <person name="Heo J."/>
            <person name="Kwon S.-W."/>
        </authorList>
    </citation>
    <scope>NUCLEOTIDE SEQUENCE [LARGE SCALE GENOMIC DNA]</scope>
    <source>
        <strain evidence="2 3">KACC 18716</strain>
    </source>
</reference>
<name>A0ABY7TKL6_9SPHN</name>
<organism evidence="2 3">
    <name type="scientific">Sphingomonas naphthae</name>
    <dbReference type="NCBI Taxonomy" id="1813468"/>
    <lineage>
        <taxon>Bacteria</taxon>
        <taxon>Pseudomonadati</taxon>
        <taxon>Pseudomonadota</taxon>
        <taxon>Alphaproteobacteria</taxon>
        <taxon>Sphingomonadales</taxon>
        <taxon>Sphingomonadaceae</taxon>
        <taxon>Sphingomonas</taxon>
    </lineage>
</organism>
<dbReference type="PANTHER" id="PTHR42685:SF22">
    <property type="entry name" value="CONDITIONED MEDIUM FACTOR RECEPTOR 1"/>
    <property type="match status" value="1"/>
</dbReference>
<dbReference type="InterPro" id="IPR002938">
    <property type="entry name" value="FAD-bd"/>
</dbReference>
<dbReference type="Gene3D" id="3.50.50.60">
    <property type="entry name" value="FAD/NAD(P)-binding domain"/>
    <property type="match status" value="1"/>
</dbReference>
<dbReference type="Proteomes" id="UP001220395">
    <property type="component" value="Chromosome"/>
</dbReference>
<dbReference type="RefSeq" id="WP_273687341.1">
    <property type="nucleotide sequence ID" value="NZ_CP117411.1"/>
</dbReference>
<dbReference type="Pfam" id="PF01494">
    <property type="entry name" value="FAD_binding_3"/>
    <property type="match status" value="1"/>
</dbReference>
<dbReference type="GO" id="GO:0004497">
    <property type="term" value="F:monooxygenase activity"/>
    <property type="evidence" value="ECO:0007669"/>
    <property type="project" value="UniProtKB-KW"/>
</dbReference>
<feature type="domain" description="FAD-binding" evidence="1">
    <location>
        <begin position="4"/>
        <end position="120"/>
    </location>
</feature>
<evidence type="ECO:0000313" key="2">
    <source>
        <dbReference type="EMBL" id="WCT73257.1"/>
    </source>
</evidence>
<protein>
    <submittedName>
        <fullName evidence="2">FAD-dependent monooxygenase</fullName>
    </submittedName>
</protein>
<sequence>MRRTPPLIAGGGPAGTAAAITLAMGGQTSLVIERSNGPHDLVCGAFLGWDALARLERLGIDVAALGATRIDRVRLIAGGRIAEARLPHPAAGLSRARLDEALRAHAVTLGVEVRRGTAIRRIEGRTLHLAEGDPIESDSLFLATGKHDLRGQTRPHAPHPSVGLRRALHGGAGLEGVIELHLLRGGYAGLLLQEDGRANLCLSIDPARLATAGGIDGLVAALAGEAPQLAARLAGGGGPWVSIAGVPYGWRGADTRPGLFRLGDQAAVIASLAGDGIAIALASGESAAQAWQSGGAGAAPGWQRAFAARARRPIALAEGLRHLAERPAIAAPLVRLIAAAPALAGLFARATRIG</sequence>
<keyword evidence="3" id="KW-1185">Reference proteome</keyword>
<proteinExistence type="predicted"/>
<keyword evidence="2" id="KW-0503">Monooxygenase</keyword>
<dbReference type="EMBL" id="CP117411">
    <property type="protein sequence ID" value="WCT73257.1"/>
    <property type="molecule type" value="Genomic_DNA"/>
</dbReference>
<evidence type="ECO:0000259" key="1">
    <source>
        <dbReference type="Pfam" id="PF01494"/>
    </source>
</evidence>
<accession>A0ABY7TKL6</accession>
<dbReference type="InterPro" id="IPR050407">
    <property type="entry name" value="Geranylgeranyl_reductase"/>
</dbReference>
<evidence type="ECO:0000313" key="3">
    <source>
        <dbReference type="Proteomes" id="UP001220395"/>
    </source>
</evidence>
<keyword evidence="2" id="KW-0560">Oxidoreductase</keyword>
<dbReference type="PANTHER" id="PTHR42685">
    <property type="entry name" value="GERANYLGERANYL DIPHOSPHATE REDUCTASE"/>
    <property type="match status" value="1"/>
</dbReference>
<gene>
    <name evidence="2" type="ORF">PQ455_16810</name>
</gene>